<gene>
    <name evidence="1" type="ORF">KK1_034799</name>
</gene>
<dbReference type="InterPro" id="IPR017451">
    <property type="entry name" value="F-box-assoc_interact_dom"/>
</dbReference>
<dbReference type="PANTHER" id="PTHR31672:SF13">
    <property type="entry name" value="F-BOX PROTEIN CPR30-LIKE"/>
    <property type="match status" value="1"/>
</dbReference>
<name>A0A151RMM5_CAJCA</name>
<protein>
    <recommendedName>
        <fullName evidence="3">F-box/kelch-repeat protein At3g06240 family</fullName>
    </recommendedName>
</protein>
<evidence type="ECO:0008006" key="3">
    <source>
        <dbReference type="Google" id="ProtNLM"/>
    </source>
</evidence>
<organism evidence="1 2">
    <name type="scientific">Cajanus cajan</name>
    <name type="common">Pigeon pea</name>
    <name type="synonym">Cajanus indicus</name>
    <dbReference type="NCBI Taxonomy" id="3821"/>
    <lineage>
        <taxon>Eukaryota</taxon>
        <taxon>Viridiplantae</taxon>
        <taxon>Streptophyta</taxon>
        <taxon>Embryophyta</taxon>
        <taxon>Tracheophyta</taxon>
        <taxon>Spermatophyta</taxon>
        <taxon>Magnoliopsida</taxon>
        <taxon>eudicotyledons</taxon>
        <taxon>Gunneridae</taxon>
        <taxon>Pentapetalae</taxon>
        <taxon>rosids</taxon>
        <taxon>fabids</taxon>
        <taxon>Fabales</taxon>
        <taxon>Fabaceae</taxon>
        <taxon>Papilionoideae</taxon>
        <taxon>50 kb inversion clade</taxon>
        <taxon>NPAAA clade</taxon>
        <taxon>indigoferoid/millettioid clade</taxon>
        <taxon>Phaseoleae</taxon>
        <taxon>Cajanus</taxon>
    </lineage>
</organism>
<dbReference type="InterPro" id="IPR050796">
    <property type="entry name" value="SCF_F-box_component"/>
</dbReference>
<dbReference type="Proteomes" id="UP000075243">
    <property type="component" value="Unassembled WGS sequence"/>
</dbReference>
<evidence type="ECO:0000313" key="1">
    <source>
        <dbReference type="EMBL" id="KYP43763.1"/>
    </source>
</evidence>
<proteinExistence type="predicted"/>
<dbReference type="NCBIfam" id="TIGR01640">
    <property type="entry name" value="F_box_assoc_1"/>
    <property type="match status" value="1"/>
</dbReference>
<accession>A0A151RMM5</accession>
<dbReference type="AlphaFoldDB" id="A0A151RMM5"/>
<dbReference type="EMBL" id="KQ483654">
    <property type="protein sequence ID" value="KYP43763.1"/>
    <property type="molecule type" value="Genomic_DNA"/>
</dbReference>
<sequence>MKKVLFFSCFVTEILFVDTSKPLLSADASCILPYRMTYSNVYMKIIGTCRGMILIWVPTYFLIWNPSTWFTRSFYPYPPTIMRISGDFFGLNYYGFGYDRSEDNYVVVQIYLSKCDPSHRALMYSVNGASWRDFEDESLMTITHPCIFVHQGCIELYFGDSFHWISFNWETNADVILAYNLIDSKFYQLNIPSEVQLENYTLCCLRNMILYMSL</sequence>
<dbReference type="Gramene" id="C.cajan_35171.t">
    <property type="protein sequence ID" value="C.cajan_35171.t.cds1"/>
    <property type="gene ID" value="C.cajan_35171"/>
</dbReference>
<evidence type="ECO:0000313" key="2">
    <source>
        <dbReference type="Proteomes" id="UP000075243"/>
    </source>
</evidence>
<reference evidence="1" key="1">
    <citation type="journal article" date="2012" name="Nat. Biotechnol.">
        <title>Draft genome sequence of pigeonpea (Cajanus cajan), an orphan legume crop of resource-poor farmers.</title>
        <authorList>
            <person name="Varshney R.K."/>
            <person name="Chen W."/>
            <person name="Li Y."/>
            <person name="Bharti A.K."/>
            <person name="Saxena R.K."/>
            <person name="Schlueter J.A."/>
            <person name="Donoghue M.T."/>
            <person name="Azam S."/>
            <person name="Fan G."/>
            <person name="Whaley A.M."/>
            <person name="Farmer A.D."/>
            <person name="Sheridan J."/>
            <person name="Iwata A."/>
            <person name="Tuteja R."/>
            <person name="Penmetsa R.V."/>
            <person name="Wu W."/>
            <person name="Upadhyaya H.D."/>
            <person name="Yang S.P."/>
            <person name="Shah T."/>
            <person name="Saxena K.B."/>
            <person name="Michael T."/>
            <person name="McCombie W.R."/>
            <person name="Yang B."/>
            <person name="Zhang G."/>
            <person name="Yang H."/>
            <person name="Wang J."/>
            <person name="Spillane C."/>
            <person name="Cook D.R."/>
            <person name="May G.D."/>
            <person name="Xu X."/>
            <person name="Jackson S.A."/>
        </authorList>
    </citation>
    <scope>NUCLEOTIDE SEQUENCE [LARGE SCALE GENOMIC DNA]</scope>
</reference>
<dbReference type="PANTHER" id="PTHR31672">
    <property type="entry name" value="BNACNNG10540D PROTEIN"/>
    <property type="match status" value="1"/>
</dbReference>
<keyword evidence="2" id="KW-1185">Reference proteome</keyword>